<dbReference type="OrthoDB" id="9798288at2"/>
<dbReference type="InterPro" id="IPR011051">
    <property type="entry name" value="RmlC_Cupin_sf"/>
</dbReference>
<dbReference type="Gene3D" id="2.60.120.10">
    <property type="entry name" value="Jelly Rolls"/>
    <property type="match status" value="1"/>
</dbReference>
<gene>
    <name evidence="3" type="ORF">A9404_00915</name>
</gene>
<accession>A0A191ZE28</accession>
<dbReference type="EMBL" id="CP016027">
    <property type="protein sequence ID" value="ANJ66126.1"/>
    <property type="molecule type" value="Genomic_DNA"/>
</dbReference>
<dbReference type="KEGG" id="haz:A9404_00915"/>
<dbReference type="AlphaFoldDB" id="A0A191ZE28"/>
<protein>
    <recommendedName>
        <fullName evidence="2">DUF985 domain-containing protein</fullName>
    </recommendedName>
</protein>
<dbReference type="SUPFAM" id="SSF51182">
    <property type="entry name" value="RmlC-like cupins"/>
    <property type="match status" value="1"/>
</dbReference>
<reference evidence="3 4" key="1">
    <citation type="submission" date="2016-06" db="EMBL/GenBank/DDBJ databases">
        <title>Insight into the functional genes involving in sulfur oxidation in Pearl River water.</title>
        <authorList>
            <person name="Luo J."/>
            <person name="Tan X."/>
            <person name="Lin W."/>
        </authorList>
    </citation>
    <scope>NUCLEOTIDE SEQUENCE [LARGE SCALE GENOMIC DNA]</scope>
    <source>
        <strain evidence="3 4">LS2</strain>
    </source>
</reference>
<dbReference type="PANTHER" id="PTHR33387">
    <property type="entry name" value="RMLC-LIKE JELLY ROLL FOLD PROTEIN"/>
    <property type="match status" value="1"/>
</dbReference>
<evidence type="ECO:0000313" key="4">
    <source>
        <dbReference type="Proteomes" id="UP000078596"/>
    </source>
</evidence>
<dbReference type="STRING" id="1860122.A9404_00915"/>
<sequence>MNDQGQQNQGYGIRSRGLVGLMLAMVSVFSPPLLAAPTQSSTAEDRVQTLIDSLGLQHLNAESGMYSVARVSDLQVTASDGQSPASNAIYFMLTPKYRVNYLHWLYSDDYQTLIEGGPADYYLFYADGHVAKYTMGRDLAKGQVLMVPCPAGTAKAIVLHKEAKYLLVSSVLSPAWSPQRARIGADYAFLKKYGSKADWATPGFLTFLIGPNFAHTIGADNKGFSLDVDGNEQLLWKGMQLSEKQVRVELKKMAAADPNRVLTITFLGEAARAVAMKMQRIAHEIGVRQVKILPAHDH</sequence>
<keyword evidence="4" id="KW-1185">Reference proteome</keyword>
<dbReference type="Pfam" id="PF06172">
    <property type="entry name" value="Cupin_5"/>
    <property type="match status" value="1"/>
</dbReference>
<evidence type="ECO:0000313" key="3">
    <source>
        <dbReference type="EMBL" id="ANJ66126.1"/>
    </source>
</evidence>
<keyword evidence="1" id="KW-0732">Signal</keyword>
<dbReference type="InterPro" id="IPR009327">
    <property type="entry name" value="Cupin_DUF985"/>
</dbReference>
<name>A0A191ZE28_9GAMM</name>
<dbReference type="RefSeq" id="WP_066097817.1">
    <property type="nucleotide sequence ID" value="NZ_CP016027.1"/>
</dbReference>
<feature type="signal peptide" evidence="1">
    <location>
        <begin position="1"/>
        <end position="35"/>
    </location>
</feature>
<feature type="chain" id="PRO_5008250324" description="DUF985 domain-containing protein" evidence="1">
    <location>
        <begin position="36"/>
        <end position="298"/>
    </location>
</feature>
<proteinExistence type="predicted"/>
<dbReference type="PANTHER" id="PTHR33387:SF3">
    <property type="entry name" value="DUF985 DOMAIN-CONTAINING PROTEIN"/>
    <property type="match status" value="1"/>
</dbReference>
<dbReference type="InterPro" id="IPR039935">
    <property type="entry name" value="YML079W-like"/>
</dbReference>
<feature type="domain" description="DUF985" evidence="2">
    <location>
        <begin position="48"/>
        <end position="179"/>
    </location>
</feature>
<dbReference type="Proteomes" id="UP000078596">
    <property type="component" value="Chromosome"/>
</dbReference>
<dbReference type="InterPro" id="IPR014710">
    <property type="entry name" value="RmlC-like_jellyroll"/>
</dbReference>
<organism evidence="3 4">
    <name type="scientific">Halothiobacillus diazotrophicus</name>
    <dbReference type="NCBI Taxonomy" id="1860122"/>
    <lineage>
        <taxon>Bacteria</taxon>
        <taxon>Pseudomonadati</taxon>
        <taxon>Pseudomonadota</taxon>
        <taxon>Gammaproteobacteria</taxon>
        <taxon>Chromatiales</taxon>
        <taxon>Halothiobacillaceae</taxon>
        <taxon>Halothiobacillus</taxon>
    </lineage>
</organism>
<evidence type="ECO:0000259" key="2">
    <source>
        <dbReference type="Pfam" id="PF06172"/>
    </source>
</evidence>
<evidence type="ECO:0000256" key="1">
    <source>
        <dbReference type="SAM" id="SignalP"/>
    </source>
</evidence>